<dbReference type="EMBL" id="CAJNOO010001562">
    <property type="protein sequence ID" value="CAF1170637.1"/>
    <property type="molecule type" value="Genomic_DNA"/>
</dbReference>
<protein>
    <submittedName>
        <fullName evidence="1">Uncharacterized protein</fullName>
    </submittedName>
</protein>
<dbReference type="GO" id="GO:0005737">
    <property type="term" value="C:cytoplasm"/>
    <property type="evidence" value="ECO:0007669"/>
    <property type="project" value="TreeGrafter"/>
</dbReference>
<dbReference type="Pfam" id="PF00653">
    <property type="entry name" value="BIR"/>
    <property type="match status" value="3"/>
</dbReference>
<dbReference type="GO" id="GO:0051726">
    <property type="term" value="P:regulation of cell cycle"/>
    <property type="evidence" value="ECO:0007669"/>
    <property type="project" value="TreeGrafter"/>
</dbReference>
<dbReference type="SUPFAM" id="SSF57924">
    <property type="entry name" value="Inhibitor of apoptosis (IAP) repeat"/>
    <property type="match status" value="3"/>
</dbReference>
<dbReference type="GO" id="GO:0005634">
    <property type="term" value="C:nucleus"/>
    <property type="evidence" value="ECO:0007669"/>
    <property type="project" value="TreeGrafter"/>
</dbReference>
<evidence type="ECO:0000313" key="2">
    <source>
        <dbReference type="Proteomes" id="UP000663882"/>
    </source>
</evidence>
<comment type="caution">
    <text evidence="1">The sequence shown here is derived from an EMBL/GenBank/DDBJ whole genome shotgun (WGS) entry which is preliminary data.</text>
</comment>
<dbReference type="CDD" id="cd00022">
    <property type="entry name" value="BIR"/>
    <property type="match status" value="2"/>
</dbReference>
<dbReference type="PROSITE" id="PS50143">
    <property type="entry name" value="BIR_REPEAT_2"/>
    <property type="match status" value="3"/>
</dbReference>
<reference evidence="1" key="1">
    <citation type="submission" date="2021-02" db="EMBL/GenBank/DDBJ databases">
        <authorList>
            <person name="Nowell W R."/>
        </authorList>
    </citation>
    <scope>NUCLEOTIDE SEQUENCE</scope>
</reference>
<accession>A0A814U2L4</accession>
<dbReference type="PANTHER" id="PTHR10044:SF139">
    <property type="entry name" value="DEATH-ASSOCIATED INHIBITOR OF APOPTOSIS 2"/>
    <property type="match status" value="1"/>
</dbReference>
<name>A0A814U2L4_9BILA</name>
<dbReference type="GO" id="GO:0043027">
    <property type="term" value="F:cysteine-type endopeptidase inhibitor activity involved in apoptotic process"/>
    <property type="evidence" value="ECO:0007669"/>
    <property type="project" value="TreeGrafter"/>
</dbReference>
<dbReference type="Proteomes" id="UP000663882">
    <property type="component" value="Unassembled WGS sequence"/>
</dbReference>
<dbReference type="InterPro" id="IPR001370">
    <property type="entry name" value="BIR_rpt"/>
</dbReference>
<organism evidence="1 2">
    <name type="scientific">Rotaria sordida</name>
    <dbReference type="NCBI Taxonomy" id="392033"/>
    <lineage>
        <taxon>Eukaryota</taxon>
        <taxon>Metazoa</taxon>
        <taxon>Spiralia</taxon>
        <taxon>Gnathifera</taxon>
        <taxon>Rotifera</taxon>
        <taxon>Eurotatoria</taxon>
        <taxon>Bdelloidea</taxon>
        <taxon>Philodinida</taxon>
        <taxon>Philodinidae</taxon>
        <taxon>Rotaria</taxon>
    </lineage>
</organism>
<dbReference type="Gene3D" id="1.10.1170.10">
    <property type="entry name" value="Inhibitor Of Apoptosis Protein (2mihbC-IAP-1), Chain A"/>
    <property type="match status" value="3"/>
</dbReference>
<dbReference type="PANTHER" id="PTHR10044">
    <property type="entry name" value="INHIBITOR OF APOPTOSIS"/>
    <property type="match status" value="1"/>
</dbReference>
<dbReference type="GO" id="GO:0043066">
    <property type="term" value="P:negative regulation of apoptotic process"/>
    <property type="evidence" value="ECO:0007669"/>
    <property type="project" value="TreeGrafter"/>
</dbReference>
<dbReference type="SMART" id="SM00238">
    <property type="entry name" value="BIR"/>
    <property type="match status" value="3"/>
</dbReference>
<dbReference type="InterPro" id="IPR050784">
    <property type="entry name" value="IAP"/>
</dbReference>
<evidence type="ECO:0000313" key="1">
    <source>
        <dbReference type="EMBL" id="CAF1170637.1"/>
    </source>
</evidence>
<sequence length="409" mass="46844">MASAGFYYTSIGDTVRCDTCELEVSGWALDMKPFAIHAQRSPKCAFFRSILFDDMTPKTLTINLREMNSALMNDEKSSKHQKIEATQVICQPHRFIEIDKIKQIRKRTFSHWSQRTSPSSQQMIKAGFFNCNVDDCVICLCCNLICQKWTPHTDDPCQIHKTLSPKCPYVISMLENQSISSVLIINEQVMIDIPIVTTNNNTCLSNKIVDPAICHTNYIEIPMRHASFATWSNENLPSVDDLVKAGFFCTGNTIIVTCFYCNGSLQNFGANENPIVEHIRWFPHCAFAKELCSPELYQEIQQVEGRHDNDEDDEVTFSSHIRSRLDLSISQNLIAQGFHLSIIKRCYKDQFDLKHDDFADDSDLLVACMILQKQIERIDNKKEKIIIPNIKMNEIRLREQTGICSSTYI</sequence>
<proteinExistence type="predicted"/>
<dbReference type="AlphaFoldDB" id="A0A814U2L4"/>
<gene>
    <name evidence="1" type="ORF">RFH988_LOCUS22953</name>
</gene>
<dbReference type="OrthoDB" id="5855668at2759"/>